<dbReference type="VEuPathDB" id="TrichDB:TVAG_426490"/>
<name>A2DYR6_TRIV3</name>
<organism evidence="2 3">
    <name type="scientific">Trichomonas vaginalis (strain ATCC PRA-98 / G3)</name>
    <dbReference type="NCBI Taxonomy" id="412133"/>
    <lineage>
        <taxon>Eukaryota</taxon>
        <taxon>Metamonada</taxon>
        <taxon>Parabasalia</taxon>
        <taxon>Trichomonadida</taxon>
        <taxon>Trichomonadidae</taxon>
        <taxon>Trichomonas</taxon>
    </lineage>
</organism>
<dbReference type="Proteomes" id="UP000001542">
    <property type="component" value="Unassembled WGS sequence"/>
</dbReference>
<evidence type="ECO:0008006" key="4">
    <source>
        <dbReference type="Google" id="ProtNLM"/>
    </source>
</evidence>
<reference evidence="2" key="2">
    <citation type="journal article" date="2007" name="Science">
        <title>Draft genome sequence of the sexually transmitted pathogen Trichomonas vaginalis.</title>
        <authorList>
            <person name="Carlton J.M."/>
            <person name="Hirt R.P."/>
            <person name="Silva J.C."/>
            <person name="Delcher A.L."/>
            <person name="Schatz M."/>
            <person name="Zhao Q."/>
            <person name="Wortman J.R."/>
            <person name="Bidwell S.L."/>
            <person name="Alsmark U.C.M."/>
            <person name="Besteiro S."/>
            <person name="Sicheritz-Ponten T."/>
            <person name="Noel C.J."/>
            <person name="Dacks J.B."/>
            <person name="Foster P.G."/>
            <person name="Simillion C."/>
            <person name="Van de Peer Y."/>
            <person name="Miranda-Saavedra D."/>
            <person name="Barton G.J."/>
            <person name="Westrop G.D."/>
            <person name="Mueller S."/>
            <person name="Dessi D."/>
            <person name="Fiori P.L."/>
            <person name="Ren Q."/>
            <person name="Paulsen I."/>
            <person name="Zhang H."/>
            <person name="Bastida-Corcuera F.D."/>
            <person name="Simoes-Barbosa A."/>
            <person name="Brown M.T."/>
            <person name="Hayes R.D."/>
            <person name="Mukherjee M."/>
            <person name="Okumura C.Y."/>
            <person name="Schneider R."/>
            <person name="Smith A.J."/>
            <person name="Vanacova S."/>
            <person name="Villalvazo M."/>
            <person name="Haas B.J."/>
            <person name="Pertea M."/>
            <person name="Feldblyum T.V."/>
            <person name="Utterback T.R."/>
            <person name="Shu C.L."/>
            <person name="Osoegawa K."/>
            <person name="de Jong P.J."/>
            <person name="Hrdy I."/>
            <person name="Horvathova L."/>
            <person name="Zubacova Z."/>
            <person name="Dolezal P."/>
            <person name="Malik S.B."/>
            <person name="Logsdon J.M. Jr."/>
            <person name="Henze K."/>
            <person name="Gupta A."/>
            <person name="Wang C.C."/>
            <person name="Dunne R.L."/>
            <person name="Upcroft J.A."/>
            <person name="Upcroft P."/>
            <person name="White O."/>
            <person name="Salzberg S.L."/>
            <person name="Tang P."/>
            <person name="Chiu C.-H."/>
            <person name="Lee Y.-S."/>
            <person name="Embley T.M."/>
            <person name="Coombs G.H."/>
            <person name="Mottram J.C."/>
            <person name="Tachezy J."/>
            <person name="Fraser-Liggett C.M."/>
            <person name="Johnson P.J."/>
        </authorList>
    </citation>
    <scope>NUCLEOTIDE SEQUENCE [LARGE SCALE GENOMIC DNA]</scope>
    <source>
        <strain evidence="2">G3</strain>
    </source>
</reference>
<evidence type="ECO:0000313" key="2">
    <source>
        <dbReference type="EMBL" id="EAY14456.1"/>
    </source>
</evidence>
<evidence type="ECO:0000256" key="1">
    <source>
        <dbReference type="SAM" id="Phobius"/>
    </source>
</evidence>
<feature type="transmembrane region" description="Helical" evidence="1">
    <location>
        <begin position="335"/>
        <end position="351"/>
    </location>
</feature>
<dbReference type="OrthoDB" id="10505499at2759"/>
<dbReference type="EMBL" id="DS113270">
    <property type="protein sequence ID" value="EAY14456.1"/>
    <property type="molecule type" value="Genomic_DNA"/>
</dbReference>
<protein>
    <recommendedName>
        <fullName evidence="4">GRAM domain-containing protein</fullName>
    </recommendedName>
</protein>
<sequence>MSSEVPSEVSNYVKKGSITIKHEENVIYRTACWCTFTKGQFAGESIFTKNSLIFVQKGNNGWVIEIQWQQILKMTLEQKRYNDKGITFELDNNNSIFLSAMKDRDVFWSYVLLLTNAVKNKKSSYGFIAKDDAEVLKRLTILRAPHTMEELMPAHFSEVYKLLKTSDLWIDAMTMCGSKDIIVSRWQKIQDGVTRIIQFTHPMFQMTNISLVQKMMKSGKTSSLECFYTLSRILAQNFLQIPLQYFIQRDHKSLQFRCAYSLDWITETWDKEFVEEAMNRIFLMNFNYFKSKIMNKEFDRSSFEGQWKKHQPFVLVIVALILLILTLIISPDDVNWYKFCAGLVSLFIFFII</sequence>
<keyword evidence="1" id="KW-0812">Transmembrane</keyword>
<keyword evidence="1" id="KW-1133">Transmembrane helix</keyword>
<dbReference type="SMR" id="A2DYR6"/>
<dbReference type="KEGG" id="tva:4772444"/>
<evidence type="ECO:0000313" key="3">
    <source>
        <dbReference type="Proteomes" id="UP000001542"/>
    </source>
</evidence>
<feature type="transmembrane region" description="Helical" evidence="1">
    <location>
        <begin position="312"/>
        <end position="329"/>
    </location>
</feature>
<dbReference type="AlphaFoldDB" id="A2DYR6"/>
<reference evidence="2" key="1">
    <citation type="submission" date="2006-10" db="EMBL/GenBank/DDBJ databases">
        <authorList>
            <person name="Amadeo P."/>
            <person name="Zhao Q."/>
            <person name="Wortman J."/>
            <person name="Fraser-Liggett C."/>
            <person name="Carlton J."/>
        </authorList>
    </citation>
    <scope>NUCLEOTIDE SEQUENCE</scope>
    <source>
        <strain evidence="2">G3</strain>
    </source>
</reference>
<keyword evidence="3" id="KW-1185">Reference proteome</keyword>
<dbReference type="VEuPathDB" id="TrichDB:TVAGG3_0538240"/>
<keyword evidence="1" id="KW-0472">Membrane</keyword>
<dbReference type="InParanoid" id="A2DYR6"/>
<dbReference type="RefSeq" id="XP_001326679.1">
    <property type="nucleotide sequence ID" value="XM_001326644.1"/>
</dbReference>
<accession>A2DYR6</accession>
<proteinExistence type="predicted"/>
<gene>
    <name evidence="2" type="ORF">TVAG_426490</name>
</gene>